<dbReference type="Gene3D" id="3.30.2010.10">
    <property type="entry name" value="Metalloproteases ('zincins'), catalytic domain"/>
    <property type="match status" value="1"/>
</dbReference>
<dbReference type="PANTHER" id="PTHR30399">
    <property type="entry name" value="UNCHARACTERIZED PROTEIN YGJP"/>
    <property type="match status" value="1"/>
</dbReference>
<evidence type="ECO:0000313" key="2">
    <source>
        <dbReference type="EMBL" id="GAJ09781.1"/>
    </source>
</evidence>
<feature type="non-terminal residue" evidence="2">
    <location>
        <position position="1"/>
    </location>
</feature>
<dbReference type="InterPro" id="IPR053136">
    <property type="entry name" value="UTP_pyrophosphatase-like"/>
</dbReference>
<protein>
    <recommendedName>
        <fullName evidence="1">YgjP-like metallopeptidase domain-containing protein</fullName>
    </recommendedName>
</protein>
<dbReference type="CDD" id="cd07344">
    <property type="entry name" value="M48_yhfN_like"/>
    <property type="match status" value="1"/>
</dbReference>
<feature type="domain" description="YgjP-like metallopeptidase" evidence="1">
    <location>
        <begin position="101"/>
        <end position="159"/>
    </location>
</feature>
<organism evidence="2">
    <name type="scientific">marine sediment metagenome</name>
    <dbReference type="NCBI Taxonomy" id="412755"/>
    <lineage>
        <taxon>unclassified sequences</taxon>
        <taxon>metagenomes</taxon>
        <taxon>ecological metagenomes</taxon>
    </lineage>
</organism>
<accession>X1V9P9</accession>
<dbReference type="InterPro" id="IPR002725">
    <property type="entry name" value="YgjP-like_metallopeptidase"/>
</dbReference>
<name>X1V9P9_9ZZZZ</name>
<dbReference type="Pfam" id="PF01863">
    <property type="entry name" value="YgjP-like"/>
    <property type="match status" value="1"/>
</dbReference>
<dbReference type="EMBL" id="BARW01030794">
    <property type="protein sequence ID" value="GAJ09781.1"/>
    <property type="molecule type" value="Genomic_DNA"/>
</dbReference>
<gene>
    <name evidence="2" type="ORF">S12H4_49142</name>
</gene>
<proteinExistence type="predicted"/>
<reference evidence="2" key="1">
    <citation type="journal article" date="2014" name="Front. Microbiol.">
        <title>High frequency of phylogenetically diverse reductive dehalogenase-homologous genes in deep subseafloor sedimentary metagenomes.</title>
        <authorList>
            <person name="Kawai M."/>
            <person name="Futagami T."/>
            <person name="Toyoda A."/>
            <person name="Takaki Y."/>
            <person name="Nishi S."/>
            <person name="Hori S."/>
            <person name="Arai W."/>
            <person name="Tsubouchi T."/>
            <person name="Morono Y."/>
            <person name="Uchiyama I."/>
            <person name="Ito T."/>
            <person name="Fujiyama A."/>
            <person name="Inagaki F."/>
            <person name="Takami H."/>
        </authorList>
    </citation>
    <scope>NUCLEOTIDE SEQUENCE</scope>
    <source>
        <strain evidence="2">Expedition CK06-06</strain>
    </source>
</reference>
<dbReference type="PANTHER" id="PTHR30399:SF1">
    <property type="entry name" value="UTP PYROPHOSPHATASE"/>
    <property type="match status" value="1"/>
</dbReference>
<evidence type="ECO:0000259" key="1">
    <source>
        <dbReference type="Pfam" id="PF01863"/>
    </source>
</evidence>
<comment type="caution">
    <text evidence="2">The sequence shown here is derived from an EMBL/GenBank/DDBJ whole genome shotgun (WGS) entry which is preliminary data.</text>
</comment>
<dbReference type="AlphaFoldDB" id="X1V9P9"/>
<sequence length="183" mass="21464">QQLMPILISENIYSMEIKIIHSKNRKKTVSARLIDGIMHINAPSGMPQDSLEKMIENFKKQFEKRRIKKELNAKKDLKDTAQKLNQQYFEGKIKIESITYVTNQNRLFGSCHHRNKTIRLSHRLAEMPEWVRDYVIVHEMAHILEPNHGKAFWALVSRYPLSERARGFLMAKGFQSEEEDDVG</sequence>